<gene>
    <name evidence="5" type="ORF">UCRPC4_g06575</name>
</gene>
<evidence type="ECO:0000256" key="3">
    <source>
        <dbReference type="SAM" id="MobiDB-lite"/>
    </source>
</evidence>
<reference evidence="5 6" key="1">
    <citation type="submission" date="2015-05" db="EMBL/GenBank/DDBJ databases">
        <title>Distinctive expansion of gene families associated with plant cell wall degradation and secondary metabolism in the genomes of grapevine trunk pathogens.</title>
        <authorList>
            <person name="Lawrence D.P."/>
            <person name="Travadon R."/>
            <person name="Rolshausen P.E."/>
            <person name="Baumgartner K."/>
        </authorList>
    </citation>
    <scope>NUCLEOTIDE SEQUENCE [LARGE SCALE GENOMIC DNA]</scope>
    <source>
        <strain evidence="5">UCRPC4</strain>
    </source>
</reference>
<keyword evidence="6" id="KW-1185">Reference proteome</keyword>
<dbReference type="Pfam" id="PF13865">
    <property type="entry name" value="FoP_duplication"/>
    <property type="match status" value="1"/>
</dbReference>
<dbReference type="GO" id="GO:0003729">
    <property type="term" value="F:mRNA binding"/>
    <property type="evidence" value="ECO:0007669"/>
    <property type="project" value="TreeGrafter"/>
</dbReference>
<evidence type="ECO:0000259" key="4">
    <source>
        <dbReference type="PROSITE" id="PS50102"/>
    </source>
</evidence>
<feature type="domain" description="RRM" evidence="4">
    <location>
        <begin position="69"/>
        <end position="147"/>
    </location>
</feature>
<dbReference type="SMART" id="SM01218">
    <property type="entry name" value="FoP_duplication"/>
    <property type="match status" value="1"/>
</dbReference>
<evidence type="ECO:0000313" key="6">
    <source>
        <dbReference type="Proteomes" id="UP000053317"/>
    </source>
</evidence>
<dbReference type="InterPro" id="IPR035979">
    <property type="entry name" value="RBD_domain_sf"/>
</dbReference>
<accession>A0A0G2GCX0</accession>
<dbReference type="SUPFAM" id="SSF54928">
    <property type="entry name" value="RNA-binding domain, RBD"/>
    <property type="match status" value="1"/>
</dbReference>
<dbReference type="Proteomes" id="UP000053317">
    <property type="component" value="Unassembled WGS sequence"/>
</dbReference>
<dbReference type="OrthoDB" id="346839at2759"/>
<dbReference type="GO" id="GO:0005634">
    <property type="term" value="C:nucleus"/>
    <property type="evidence" value="ECO:0007669"/>
    <property type="project" value="TreeGrafter"/>
</dbReference>
<sequence length="261" mass="27108">MSGKLDQSLDEILSTRRQANRKVARRGAKPGKATGTTPAPAGGIKKTVKHAKSATKAVPSAPAPGPKESKIVVSGLPTDVTEAQIKEYFQKSVGSVKRVIITYNQHGVSRGSAQIYFAKYDAAAKAAKELNGMLVDKKPMKIELVVDAASAPAPAAPKPLGERISANAKAQPKSATASKPKDAAAGRGGRATRGRGRKARTPGRPKKTAEELDQEMTDYMSASAPNTEANGNAAAPAATNGEDLGMDEISVSTLALITVLQ</sequence>
<dbReference type="EMBL" id="LCWF01000201">
    <property type="protein sequence ID" value="KKY14920.1"/>
    <property type="molecule type" value="Genomic_DNA"/>
</dbReference>
<protein>
    <submittedName>
        <fullName evidence="5">Putative rna annealing protein</fullName>
    </submittedName>
</protein>
<dbReference type="InterPro" id="IPR025715">
    <property type="entry name" value="FoP_C"/>
</dbReference>
<evidence type="ECO:0000256" key="1">
    <source>
        <dbReference type="ARBA" id="ARBA00022884"/>
    </source>
</evidence>
<dbReference type="AlphaFoldDB" id="A0A0G2GCX0"/>
<evidence type="ECO:0000313" key="5">
    <source>
        <dbReference type="EMBL" id="KKY14920.1"/>
    </source>
</evidence>
<dbReference type="PANTHER" id="PTHR19965:SF35">
    <property type="entry name" value="RNA ANNEALING PROTEIN YRA1"/>
    <property type="match status" value="1"/>
</dbReference>
<dbReference type="PROSITE" id="PS50102">
    <property type="entry name" value="RRM"/>
    <property type="match status" value="1"/>
</dbReference>
<feature type="compositionally biased region" description="Basic residues" evidence="3">
    <location>
        <begin position="190"/>
        <end position="206"/>
    </location>
</feature>
<dbReference type="Pfam" id="PF00076">
    <property type="entry name" value="RRM_1"/>
    <property type="match status" value="1"/>
</dbReference>
<feature type="region of interest" description="Disordered" evidence="3">
    <location>
        <begin position="167"/>
        <end position="211"/>
    </location>
</feature>
<reference evidence="5 6" key="2">
    <citation type="submission" date="2015-05" db="EMBL/GenBank/DDBJ databases">
        <authorList>
            <person name="Morales-Cruz A."/>
            <person name="Amrine K.C."/>
            <person name="Cantu D."/>
        </authorList>
    </citation>
    <scope>NUCLEOTIDE SEQUENCE [LARGE SCALE GENOMIC DNA]</scope>
    <source>
        <strain evidence="5">UCRPC4</strain>
    </source>
</reference>
<dbReference type="SMART" id="SM00360">
    <property type="entry name" value="RRM"/>
    <property type="match status" value="1"/>
</dbReference>
<feature type="compositionally biased region" description="Basic residues" evidence="3">
    <location>
        <begin position="18"/>
        <end position="29"/>
    </location>
</feature>
<dbReference type="InterPro" id="IPR051229">
    <property type="entry name" value="ALYREF_mRNA_export"/>
</dbReference>
<proteinExistence type="predicted"/>
<dbReference type="Gene3D" id="3.30.70.330">
    <property type="match status" value="1"/>
</dbReference>
<dbReference type="InterPro" id="IPR000504">
    <property type="entry name" value="RRM_dom"/>
</dbReference>
<dbReference type="PANTHER" id="PTHR19965">
    <property type="entry name" value="RNA AND EXPORT FACTOR BINDING PROTEIN"/>
    <property type="match status" value="1"/>
</dbReference>
<dbReference type="InterPro" id="IPR012677">
    <property type="entry name" value="Nucleotide-bd_a/b_plait_sf"/>
</dbReference>
<feature type="region of interest" description="Disordered" evidence="3">
    <location>
        <begin position="1"/>
        <end position="69"/>
    </location>
</feature>
<comment type="caution">
    <text evidence="5">The sequence shown here is derived from an EMBL/GenBank/DDBJ whole genome shotgun (WGS) entry which is preliminary data.</text>
</comment>
<name>A0A0G2GCX0_PHACM</name>
<keyword evidence="1 2" id="KW-0694">RNA-binding</keyword>
<evidence type="ECO:0000256" key="2">
    <source>
        <dbReference type="PROSITE-ProRule" id="PRU00176"/>
    </source>
</evidence>
<organism evidence="5 6">
    <name type="scientific">Phaeomoniella chlamydospora</name>
    <name type="common">Phaeoacremonium chlamydosporum</name>
    <dbReference type="NCBI Taxonomy" id="158046"/>
    <lineage>
        <taxon>Eukaryota</taxon>
        <taxon>Fungi</taxon>
        <taxon>Dikarya</taxon>
        <taxon>Ascomycota</taxon>
        <taxon>Pezizomycotina</taxon>
        <taxon>Eurotiomycetes</taxon>
        <taxon>Chaetothyriomycetidae</taxon>
        <taxon>Phaeomoniellales</taxon>
        <taxon>Phaeomoniellaceae</taxon>
        <taxon>Phaeomoniella</taxon>
    </lineage>
</organism>